<dbReference type="Gramene" id="EOY05177">
    <property type="protein sequence ID" value="EOY05177"/>
    <property type="gene ID" value="TCM_020250"/>
</dbReference>
<name>A0A061ELF7_THECC</name>
<accession>A0A061ELF7</accession>
<dbReference type="InParanoid" id="A0A061ELF7"/>
<dbReference type="Proteomes" id="UP000026915">
    <property type="component" value="Chromosome 4"/>
</dbReference>
<dbReference type="HOGENOM" id="CLU_2296793_0_0_1"/>
<evidence type="ECO:0000313" key="2">
    <source>
        <dbReference type="Proteomes" id="UP000026915"/>
    </source>
</evidence>
<proteinExistence type="predicted"/>
<reference evidence="1 2" key="1">
    <citation type="journal article" date="2013" name="Genome Biol.">
        <title>The genome sequence of the most widely cultivated cacao type and its use to identify candidate genes regulating pod color.</title>
        <authorList>
            <person name="Motamayor J.C."/>
            <person name="Mockaitis K."/>
            <person name="Schmutz J."/>
            <person name="Haiminen N."/>
            <person name="Iii D.L."/>
            <person name="Cornejo O."/>
            <person name="Findley S.D."/>
            <person name="Zheng P."/>
            <person name="Utro F."/>
            <person name="Royaert S."/>
            <person name="Saski C."/>
            <person name="Jenkins J."/>
            <person name="Podicheti R."/>
            <person name="Zhao M."/>
            <person name="Scheffler B.E."/>
            <person name="Stack J.C."/>
            <person name="Feltus F.A."/>
            <person name="Mustiga G.M."/>
            <person name="Amores F."/>
            <person name="Phillips W."/>
            <person name="Marelli J.P."/>
            <person name="May G.D."/>
            <person name="Shapiro H."/>
            <person name="Ma J."/>
            <person name="Bustamante C.D."/>
            <person name="Schnell R.J."/>
            <person name="Main D."/>
            <person name="Gilbert D."/>
            <person name="Parida L."/>
            <person name="Kuhn D.N."/>
        </authorList>
    </citation>
    <scope>NUCLEOTIDE SEQUENCE [LARGE SCALE GENOMIC DNA]</scope>
    <source>
        <strain evidence="2">cv. Matina 1-6</strain>
    </source>
</reference>
<sequence>MSDSEFVKLQLNQFMEANTWRYVQQSFVVNQQRSHQSLTLNRVIKKKGLLFSGVLERRSSGVLCDGLSCIHTAPSILQCSSLRFLILQRSNSMVTRHQFCW</sequence>
<protein>
    <submittedName>
        <fullName evidence="1">Uncharacterized protein</fullName>
    </submittedName>
</protein>
<keyword evidence="2" id="KW-1185">Reference proteome</keyword>
<organism evidence="1 2">
    <name type="scientific">Theobroma cacao</name>
    <name type="common">Cacao</name>
    <name type="synonym">Cocoa</name>
    <dbReference type="NCBI Taxonomy" id="3641"/>
    <lineage>
        <taxon>Eukaryota</taxon>
        <taxon>Viridiplantae</taxon>
        <taxon>Streptophyta</taxon>
        <taxon>Embryophyta</taxon>
        <taxon>Tracheophyta</taxon>
        <taxon>Spermatophyta</taxon>
        <taxon>Magnoliopsida</taxon>
        <taxon>eudicotyledons</taxon>
        <taxon>Gunneridae</taxon>
        <taxon>Pentapetalae</taxon>
        <taxon>rosids</taxon>
        <taxon>malvids</taxon>
        <taxon>Malvales</taxon>
        <taxon>Malvaceae</taxon>
        <taxon>Byttnerioideae</taxon>
        <taxon>Theobroma</taxon>
    </lineage>
</organism>
<evidence type="ECO:0000313" key="1">
    <source>
        <dbReference type="EMBL" id="EOY05177.1"/>
    </source>
</evidence>
<dbReference type="EMBL" id="CM001882">
    <property type="protein sequence ID" value="EOY05177.1"/>
    <property type="molecule type" value="Genomic_DNA"/>
</dbReference>
<gene>
    <name evidence="1" type="ORF">TCM_020250</name>
</gene>
<dbReference type="AlphaFoldDB" id="A0A061ELF7"/>